<name>A0A081BGZ3_9LACO</name>
<gene>
    <name evidence="3" type="ORF">LOSG293_040570</name>
</gene>
<evidence type="ECO:0000256" key="2">
    <source>
        <dbReference type="ARBA" id="ARBA00023121"/>
    </source>
</evidence>
<dbReference type="Proteomes" id="UP000028700">
    <property type="component" value="Unassembled WGS sequence"/>
</dbReference>
<dbReference type="RefSeq" id="WP_034526423.1">
    <property type="nucleotide sequence ID" value="NZ_BBAZ01000004.1"/>
</dbReference>
<dbReference type="AlphaFoldDB" id="A0A081BGZ3"/>
<sequence>MATFQLLTDSAVDLPFSVLREHNVDFVSMHIHVNGQDIPDDLGEQFDLDDFYQTLKNGTMPSTAQVNIGQFVAFFEPYVKRNIPILYVGFSSGLSGTFNNARLARNLLRKEYPKAKIYLVDTLAASGGEGLILLDAIDKRDNGMGCAELTDWLVTHRLRYRQWFTVNDLNFLYHGGRVSRSSATIGSLLQIKPIMDVDQHGNLRVISKARSRRRSLIELANHTVKTLANPDNPRILITASQAEKAANEVADHIRRQVPNANILIEKLGPTIASHTGLGCVAVFSMGKENRQ</sequence>
<dbReference type="eggNOG" id="COG1307">
    <property type="taxonomic scope" value="Bacteria"/>
</dbReference>
<dbReference type="InterPro" id="IPR043168">
    <property type="entry name" value="DegV_C"/>
</dbReference>
<dbReference type="OrthoDB" id="9780660at2"/>
<dbReference type="Gene3D" id="3.30.1180.10">
    <property type="match status" value="1"/>
</dbReference>
<evidence type="ECO:0000313" key="4">
    <source>
        <dbReference type="Proteomes" id="UP000028700"/>
    </source>
</evidence>
<proteinExistence type="predicted"/>
<dbReference type="Pfam" id="PF02645">
    <property type="entry name" value="DegV"/>
    <property type="match status" value="1"/>
</dbReference>
<dbReference type="InterPro" id="IPR050270">
    <property type="entry name" value="DegV_domain_contain"/>
</dbReference>
<dbReference type="PANTHER" id="PTHR33434">
    <property type="entry name" value="DEGV DOMAIN-CONTAINING PROTEIN DR_1986-RELATED"/>
    <property type="match status" value="1"/>
</dbReference>
<dbReference type="Gene3D" id="2.20.28.50">
    <property type="entry name" value="degv family protein"/>
    <property type="match status" value="1"/>
</dbReference>
<keyword evidence="4" id="KW-1185">Reference proteome</keyword>
<dbReference type="SUPFAM" id="SSF82549">
    <property type="entry name" value="DAK1/DegV-like"/>
    <property type="match status" value="1"/>
</dbReference>
<comment type="function">
    <text evidence="1">May bind long-chain fatty acids, such as palmitate, and may play a role in lipid transport or fatty acid metabolism.</text>
</comment>
<dbReference type="InterPro" id="IPR003797">
    <property type="entry name" value="DegV"/>
</dbReference>
<keyword evidence="2" id="KW-0446">Lipid-binding</keyword>
<dbReference type="STRING" id="1291743.LOSG293_040570"/>
<comment type="caution">
    <text evidence="3">The sequence shown here is derived from an EMBL/GenBank/DDBJ whole genome shotgun (WGS) entry which is preliminary data.</text>
</comment>
<evidence type="ECO:0000313" key="3">
    <source>
        <dbReference type="EMBL" id="GAK47311.1"/>
    </source>
</evidence>
<reference evidence="3" key="1">
    <citation type="journal article" date="2014" name="Genome Announc.">
        <title>Draft Genome Sequence of Lactobacillus oryzae Strain SG293T.</title>
        <authorList>
            <person name="Tanizawa Y."/>
            <person name="Fujisawa T."/>
            <person name="Mochizuki T."/>
            <person name="Kaminuma E."/>
            <person name="Nakamura Y."/>
            <person name="Tohno M."/>
        </authorList>
    </citation>
    <scope>NUCLEOTIDE SEQUENCE [LARGE SCALE GENOMIC DNA]</scope>
    <source>
        <strain evidence="3">SG293</strain>
    </source>
</reference>
<dbReference type="GO" id="GO:0008289">
    <property type="term" value="F:lipid binding"/>
    <property type="evidence" value="ECO:0007669"/>
    <property type="project" value="UniProtKB-KW"/>
</dbReference>
<dbReference type="NCBIfam" id="TIGR00762">
    <property type="entry name" value="DegV"/>
    <property type="match status" value="1"/>
</dbReference>
<protein>
    <submittedName>
        <fullName evidence="3">DegV family protein</fullName>
    </submittedName>
</protein>
<dbReference type="PANTHER" id="PTHR33434:SF3">
    <property type="entry name" value="DEGV DOMAIN-CONTAINING PROTEIN YITS"/>
    <property type="match status" value="1"/>
</dbReference>
<dbReference type="EMBL" id="BBJM01000004">
    <property type="protein sequence ID" value="GAK47311.1"/>
    <property type="molecule type" value="Genomic_DNA"/>
</dbReference>
<organism evidence="3 4">
    <name type="scientific">Secundilactobacillus oryzae JCM 18671</name>
    <dbReference type="NCBI Taxonomy" id="1291743"/>
    <lineage>
        <taxon>Bacteria</taxon>
        <taxon>Bacillati</taxon>
        <taxon>Bacillota</taxon>
        <taxon>Bacilli</taxon>
        <taxon>Lactobacillales</taxon>
        <taxon>Lactobacillaceae</taxon>
        <taxon>Secundilactobacillus</taxon>
    </lineage>
</organism>
<dbReference type="Gene3D" id="3.40.50.10440">
    <property type="entry name" value="Dihydroxyacetone kinase, domain 1"/>
    <property type="match status" value="1"/>
</dbReference>
<evidence type="ECO:0000256" key="1">
    <source>
        <dbReference type="ARBA" id="ARBA00003238"/>
    </source>
</evidence>
<accession>A0A081BGZ3</accession>
<dbReference type="PROSITE" id="PS51482">
    <property type="entry name" value="DEGV"/>
    <property type="match status" value="1"/>
</dbReference>